<organism evidence="1 2">
    <name type="scientific">Pseudoduganella aquatica</name>
    <dbReference type="NCBI Taxonomy" id="2660641"/>
    <lineage>
        <taxon>Bacteria</taxon>
        <taxon>Pseudomonadati</taxon>
        <taxon>Pseudomonadota</taxon>
        <taxon>Betaproteobacteria</taxon>
        <taxon>Burkholderiales</taxon>
        <taxon>Oxalobacteraceae</taxon>
        <taxon>Telluria group</taxon>
        <taxon>Pseudoduganella</taxon>
    </lineage>
</organism>
<dbReference type="InterPro" id="IPR036520">
    <property type="entry name" value="UPF0759_sf"/>
</dbReference>
<keyword evidence="2" id="KW-1185">Reference proteome</keyword>
<comment type="caution">
    <text evidence="1">The sequence shown here is derived from an EMBL/GenBank/DDBJ whole genome shotgun (WGS) entry which is preliminary data.</text>
</comment>
<evidence type="ECO:0000313" key="1">
    <source>
        <dbReference type="EMBL" id="MYN09335.1"/>
    </source>
</evidence>
<dbReference type="Pfam" id="PF01904">
    <property type="entry name" value="DUF72"/>
    <property type="match status" value="1"/>
</dbReference>
<dbReference type="AlphaFoldDB" id="A0A7X4HFP8"/>
<dbReference type="Gene3D" id="3.20.20.410">
    <property type="entry name" value="Protein of unknown function UPF0759"/>
    <property type="match status" value="1"/>
</dbReference>
<gene>
    <name evidence="1" type="ORF">GTP77_18595</name>
</gene>
<name>A0A7X4HFP8_9BURK</name>
<accession>A0A7X4HFP8</accession>
<sequence>MIEFYRPVGLAVKRYLTLSSKQGGGMGKQIRVGIGGWDFAPWRETFYPAGLAQKRALEYASRQVTSIEINGTYYRNAKPEHYANWAAQTPDDFVFAVKASRYCTNRKALGEAGESVERFMDSGLTELGGKLGPILWQLAPTKRFDPDELEAFFQLLPAKLGTRKLRHVLDTRHESFMCEDYLKLARRHKIATVYTDSDKYPSYADLTADFVYARLMCAQADIATGYSEADLKQWAARAAQWQAGGQPAGLPYAGPPAAAKAGTKAAGRDVFAYFINGAKERAPAAAMRLLAELSSASNAVRD</sequence>
<dbReference type="SUPFAM" id="SSF117396">
    <property type="entry name" value="TM1631-like"/>
    <property type="match status" value="1"/>
</dbReference>
<protein>
    <submittedName>
        <fullName evidence="1">DUF72 domain-containing protein</fullName>
    </submittedName>
</protein>
<dbReference type="PANTHER" id="PTHR30348:SF4">
    <property type="entry name" value="DUF72 DOMAIN-CONTAINING PROTEIN"/>
    <property type="match status" value="1"/>
</dbReference>
<reference evidence="1 2" key="1">
    <citation type="submission" date="2019-12" db="EMBL/GenBank/DDBJ databases">
        <title>Novel species isolated from a subtropical stream in China.</title>
        <authorList>
            <person name="Lu H."/>
        </authorList>
    </citation>
    <scope>NUCLEOTIDE SEQUENCE [LARGE SCALE GENOMIC DNA]</scope>
    <source>
        <strain evidence="1 2">FT127W</strain>
    </source>
</reference>
<dbReference type="PANTHER" id="PTHR30348">
    <property type="entry name" value="UNCHARACTERIZED PROTEIN YECE"/>
    <property type="match status" value="1"/>
</dbReference>
<dbReference type="EMBL" id="WWCU01000022">
    <property type="protein sequence ID" value="MYN09335.1"/>
    <property type="molecule type" value="Genomic_DNA"/>
</dbReference>
<evidence type="ECO:0000313" key="2">
    <source>
        <dbReference type="Proteomes" id="UP000450676"/>
    </source>
</evidence>
<dbReference type="Proteomes" id="UP000450676">
    <property type="component" value="Unassembled WGS sequence"/>
</dbReference>
<proteinExistence type="predicted"/>
<dbReference type="InterPro" id="IPR002763">
    <property type="entry name" value="DUF72"/>
</dbReference>